<dbReference type="SUPFAM" id="SSF64153">
    <property type="entry name" value="YjeF N-terminal domain-like"/>
    <property type="match status" value="1"/>
</dbReference>
<comment type="similarity">
    <text evidence="4 19">In the C-terminal section; belongs to the NnrD/CARKD family.</text>
</comment>
<gene>
    <name evidence="17" type="primary">nnrD</name>
    <name evidence="18" type="synonym">nnrE</name>
    <name evidence="22" type="ORF">CRECT_2271</name>
</gene>
<accession>A0A6G5QQC0</accession>
<comment type="similarity">
    <text evidence="17">Belongs to the NnrD/CARKD family.</text>
</comment>
<dbReference type="GO" id="GO:0005524">
    <property type="term" value="F:ATP binding"/>
    <property type="evidence" value="ECO:0007669"/>
    <property type="project" value="UniProtKB-UniRule"/>
</dbReference>
<dbReference type="EC" id="4.2.1.136" evidence="19"/>
<feature type="domain" description="YjeF C-terminal" evidence="20">
    <location>
        <begin position="217"/>
        <end position="473"/>
    </location>
</feature>
<dbReference type="InterPro" id="IPR004443">
    <property type="entry name" value="YjeF_N_dom"/>
</dbReference>
<comment type="function">
    <text evidence="14 19">Bifunctional enzyme that catalyzes the epimerization of the S- and R-forms of NAD(P)HX and the dehydration of the S-form of NAD(P)HX at the expense of ADP, which is converted to AMP. This allows the repair of both epimers of NAD(P)HX, a damaged form of NAD(P)H that is a result of enzymatic or heat-dependent hydration.</text>
</comment>
<feature type="binding site" evidence="18">
    <location>
        <position position="156"/>
    </location>
    <ligand>
        <name>K(+)</name>
        <dbReference type="ChEBI" id="CHEBI:29103"/>
    </ligand>
</feature>
<dbReference type="Proteomes" id="UP000502377">
    <property type="component" value="Chromosome"/>
</dbReference>
<evidence type="ECO:0000256" key="19">
    <source>
        <dbReference type="PIRNR" id="PIRNR017184"/>
    </source>
</evidence>
<comment type="similarity">
    <text evidence="3 19">In the N-terminal section; belongs to the NnrE/AIBP family.</text>
</comment>
<feature type="binding site" evidence="17">
    <location>
        <begin position="388"/>
        <end position="392"/>
    </location>
    <ligand>
        <name>AMP</name>
        <dbReference type="ChEBI" id="CHEBI:456215"/>
    </ligand>
</feature>
<dbReference type="EC" id="5.1.99.6" evidence="19"/>
<keyword evidence="10 17" id="KW-0520">NAD</keyword>
<feature type="binding site" evidence="17">
    <location>
        <position position="250"/>
    </location>
    <ligand>
        <name>(6S)-NADPHX</name>
        <dbReference type="ChEBI" id="CHEBI:64076"/>
    </ligand>
</feature>
<evidence type="ECO:0000256" key="12">
    <source>
        <dbReference type="ARBA" id="ARBA00023239"/>
    </source>
</evidence>
<evidence type="ECO:0000256" key="18">
    <source>
        <dbReference type="HAMAP-Rule" id="MF_01966"/>
    </source>
</evidence>
<evidence type="ECO:0000313" key="23">
    <source>
        <dbReference type="Proteomes" id="UP000502377"/>
    </source>
</evidence>
<feature type="binding site" evidence="18">
    <location>
        <begin position="60"/>
        <end position="64"/>
    </location>
    <ligand>
        <name>(6S)-NADPHX</name>
        <dbReference type="ChEBI" id="CHEBI:64076"/>
    </ligand>
</feature>
<comment type="cofactor">
    <cofactor evidence="18 19">
        <name>K(+)</name>
        <dbReference type="ChEBI" id="CHEBI:29103"/>
    </cofactor>
    <text evidence="18 19">Binds 1 potassium ion per subunit.</text>
</comment>
<evidence type="ECO:0000256" key="1">
    <source>
        <dbReference type="ARBA" id="ARBA00000013"/>
    </source>
</evidence>
<feature type="binding site" evidence="18">
    <location>
        <begin position="124"/>
        <end position="130"/>
    </location>
    <ligand>
        <name>(6S)-NADPHX</name>
        <dbReference type="ChEBI" id="CHEBI:64076"/>
    </ligand>
</feature>
<comment type="subunit">
    <text evidence="17">Homotetramer.</text>
</comment>
<evidence type="ECO:0000256" key="11">
    <source>
        <dbReference type="ARBA" id="ARBA00023235"/>
    </source>
</evidence>
<comment type="caution">
    <text evidence="18">Lacks conserved residue(s) required for the propagation of feature annotation.</text>
</comment>
<dbReference type="SUPFAM" id="SSF53613">
    <property type="entry name" value="Ribokinase-like"/>
    <property type="match status" value="1"/>
</dbReference>
<dbReference type="CDD" id="cd01171">
    <property type="entry name" value="YXKO-related"/>
    <property type="match status" value="1"/>
</dbReference>
<dbReference type="PIRSF" id="PIRSF017184">
    <property type="entry name" value="Nnr"/>
    <property type="match status" value="1"/>
</dbReference>
<keyword evidence="5 18" id="KW-0479">Metal-binding</keyword>
<dbReference type="Gene3D" id="3.40.50.10260">
    <property type="entry name" value="YjeF N-terminal domain"/>
    <property type="match status" value="1"/>
</dbReference>
<dbReference type="InterPro" id="IPR030677">
    <property type="entry name" value="Nnr"/>
</dbReference>
<feature type="binding site" evidence="18">
    <location>
        <position position="153"/>
    </location>
    <ligand>
        <name>(6S)-NADPHX</name>
        <dbReference type="ChEBI" id="CHEBI:64076"/>
    </ligand>
</feature>
<evidence type="ECO:0000256" key="2">
    <source>
        <dbReference type="ARBA" id="ARBA00000909"/>
    </source>
</evidence>
<comment type="catalytic activity">
    <reaction evidence="2 18 19">
        <text>(6R)-NADPHX = (6S)-NADPHX</text>
        <dbReference type="Rhea" id="RHEA:32227"/>
        <dbReference type="ChEBI" id="CHEBI:64076"/>
        <dbReference type="ChEBI" id="CHEBI:64077"/>
        <dbReference type="EC" id="5.1.99.6"/>
    </reaction>
</comment>
<dbReference type="AlphaFoldDB" id="A0A6G5QQC0"/>
<comment type="function">
    <text evidence="17">Catalyzes the dehydration of the S-form of NAD(P)HX at the expense of ADP, which is converted to AMP. Together with NAD(P)HX epimerase, which catalyzes the epimerization of the S- and R-forms, the enzyme allows the repair of both epimers of NAD(P)HX, a damaged form of NAD(P)H that is a result of enzymatic or heat-dependent hydration.</text>
</comment>
<dbReference type="NCBIfam" id="TIGR00196">
    <property type="entry name" value="yjeF_cterm"/>
    <property type="match status" value="1"/>
</dbReference>
<dbReference type="GO" id="GO:0052856">
    <property type="term" value="F:NAD(P)HX epimerase activity"/>
    <property type="evidence" value="ECO:0007669"/>
    <property type="project" value="UniProtKB-UniRule"/>
</dbReference>
<dbReference type="Pfam" id="PF03853">
    <property type="entry name" value="YjeF_N"/>
    <property type="match status" value="1"/>
</dbReference>
<feature type="binding site" evidence="17">
    <location>
        <position position="345"/>
    </location>
    <ligand>
        <name>(6S)-NADPHX</name>
        <dbReference type="ChEBI" id="CHEBI:64076"/>
    </ligand>
</feature>
<dbReference type="HAMAP" id="MF_01965">
    <property type="entry name" value="NADHX_dehydratase"/>
    <property type="match status" value="1"/>
</dbReference>
<keyword evidence="22" id="KW-0418">Kinase</keyword>
<comment type="cofactor">
    <cofactor evidence="17">
        <name>Mg(2+)</name>
        <dbReference type="ChEBI" id="CHEBI:18420"/>
    </cofactor>
</comment>
<proteinExistence type="inferred from homology"/>
<evidence type="ECO:0000313" key="22">
    <source>
        <dbReference type="EMBL" id="QCD47860.1"/>
    </source>
</evidence>
<evidence type="ECO:0000256" key="16">
    <source>
        <dbReference type="ARBA" id="ARBA00049209"/>
    </source>
</evidence>
<dbReference type="GO" id="GO:0046872">
    <property type="term" value="F:metal ion binding"/>
    <property type="evidence" value="ECO:0007669"/>
    <property type="project" value="UniProtKB-UniRule"/>
</dbReference>
<comment type="similarity">
    <text evidence="18">Belongs to the NnrE/AIBP family.</text>
</comment>
<dbReference type="GO" id="GO:0046496">
    <property type="term" value="P:nicotinamide nucleotide metabolic process"/>
    <property type="evidence" value="ECO:0007669"/>
    <property type="project" value="UniProtKB-UniRule"/>
</dbReference>
<feature type="binding site" evidence="18">
    <location>
        <position position="61"/>
    </location>
    <ligand>
        <name>K(+)</name>
        <dbReference type="ChEBI" id="CHEBI:29103"/>
    </ligand>
</feature>
<dbReference type="HAMAP" id="MF_01966">
    <property type="entry name" value="NADHX_epimerase"/>
    <property type="match status" value="1"/>
</dbReference>
<comment type="function">
    <text evidence="18">Catalyzes the epimerization of the S- and R-forms of NAD(P)HX, a damaged form of NAD(P)H that is a result of enzymatic or heat-dependent hydration. This is a prerequisite for the S-specific NAD(P)H-hydrate dehydratase to allow the repair of both epimers of NAD(P)HX.</text>
</comment>
<evidence type="ECO:0000256" key="13">
    <source>
        <dbReference type="ARBA" id="ARBA00023268"/>
    </source>
</evidence>
<keyword evidence="6 17" id="KW-0547">Nucleotide-binding</keyword>
<feature type="domain" description="YjeF N-terminal" evidence="21">
    <location>
        <begin position="8"/>
        <end position="209"/>
    </location>
</feature>
<keyword evidence="22" id="KW-0808">Transferase</keyword>
<dbReference type="Pfam" id="PF01256">
    <property type="entry name" value="Carb_kinase"/>
    <property type="match status" value="1"/>
</dbReference>
<dbReference type="InterPro" id="IPR036652">
    <property type="entry name" value="YjeF_N_dom_sf"/>
</dbReference>
<keyword evidence="11 18" id="KW-0413">Isomerase</keyword>
<keyword evidence="9 18" id="KW-0630">Potassium</keyword>
<keyword evidence="7 17" id="KW-0067">ATP-binding</keyword>
<evidence type="ECO:0000259" key="21">
    <source>
        <dbReference type="PROSITE" id="PS51385"/>
    </source>
</evidence>
<evidence type="ECO:0000256" key="10">
    <source>
        <dbReference type="ARBA" id="ARBA00023027"/>
    </source>
</evidence>
<keyword evidence="8 17" id="KW-0521">NADP</keyword>
<dbReference type="InterPro" id="IPR000631">
    <property type="entry name" value="CARKD"/>
</dbReference>
<evidence type="ECO:0000256" key="3">
    <source>
        <dbReference type="ARBA" id="ARBA00006001"/>
    </source>
</evidence>
<evidence type="ECO:0000256" key="7">
    <source>
        <dbReference type="ARBA" id="ARBA00022840"/>
    </source>
</evidence>
<dbReference type="GO" id="GO:0016301">
    <property type="term" value="F:kinase activity"/>
    <property type="evidence" value="ECO:0007669"/>
    <property type="project" value="UniProtKB-KW"/>
</dbReference>
<dbReference type="PROSITE" id="PS51383">
    <property type="entry name" value="YJEF_C_3"/>
    <property type="match status" value="1"/>
</dbReference>
<name>A0A6G5QQC0_CAMRE</name>
<sequence>MKKLFWDTAVLDARAVSEFGLSTEVLMQNAANALARAVRTRFKKSSLKRRKILGVVGSGNNGADVLAALRLLGGKFDCFAFLASDKQNETSKTELTRALKCGVNLISNLTESGEFDCIIDGIFGTGLSRELDERTINLINLLNAKPAYKLACDIPSGLDKNGVPQGAVFKADTTVTMGALKSALYSDFAKDCVGRVKVANLGLSRELYETQTSFYKLGKSDLNLPFRTKQNANKGDFGHVFVVSGEKGGAARIAGLAALTIGAGLVSVVGENLNIEPVLMQSARIMPKMRVGAVGMGLGELDEAQKGELFSELKTKDALVIDADLCYEPHTLELLNNKNIVITPHPKEFASLLELANLGEFDTREVQKNRFKLAQIFSRNFKCVLVLKGANTLIAQGGEVYVMTQGSAALAKGGSGDALSGIVAGLLAQGYDPLKAAISGTLAHALAAREIKINDYALTAADVIKGLKCLRKK</sequence>
<evidence type="ECO:0000256" key="8">
    <source>
        <dbReference type="ARBA" id="ARBA00022857"/>
    </source>
</evidence>
<evidence type="ECO:0000259" key="20">
    <source>
        <dbReference type="PROSITE" id="PS51383"/>
    </source>
</evidence>
<feature type="binding site" evidence="18">
    <location>
        <position position="120"/>
    </location>
    <ligand>
        <name>K(+)</name>
        <dbReference type="ChEBI" id="CHEBI:29103"/>
    </ligand>
</feature>
<comment type="catalytic activity">
    <reaction evidence="15 17 19">
        <text>(6S)-NADHX + ADP = AMP + phosphate + NADH + H(+)</text>
        <dbReference type="Rhea" id="RHEA:32223"/>
        <dbReference type="ChEBI" id="CHEBI:15378"/>
        <dbReference type="ChEBI" id="CHEBI:43474"/>
        <dbReference type="ChEBI" id="CHEBI:57945"/>
        <dbReference type="ChEBI" id="CHEBI:64074"/>
        <dbReference type="ChEBI" id="CHEBI:456215"/>
        <dbReference type="ChEBI" id="CHEBI:456216"/>
        <dbReference type="EC" id="4.2.1.136"/>
    </reaction>
</comment>
<evidence type="ECO:0000256" key="17">
    <source>
        <dbReference type="HAMAP-Rule" id="MF_01965"/>
    </source>
</evidence>
<organism evidence="22 23">
    <name type="scientific">Campylobacter rectus</name>
    <name type="common">Wolinella recta</name>
    <dbReference type="NCBI Taxonomy" id="203"/>
    <lineage>
        <taxon>Bacteria</taxon>
        <taxon>Pseudomonadati</taxon>
        <taxon>Campylobacterota</taxon>
        <taxon>Epsilonproteobacteria</taxon>
        <taxon>Campylobacterales</taxon>
        <taxon>Campylobacteraceae</taxon>
        <taxon>Campylobacter</taxon>
    </lineage>
</organism>
<dbReference type="Gene3D" id="3.40.1190.20">
    <property type="match status" value="1"/>
</dbReference>
<dbReference type="NCBIfam" id="TIGR00197">
    <property type="entry name" value="yjeF_nterm"/>
    <property type="match status" value="1"/>
</dbReference>
<evidence type="ECO:0000256" key="5">
    <source>
        <dbReference type="ARBA" id="ARBA00022723"/>
    </source>
</evidence>
<dbReference type="PROSITE" id="PS51385">
    <property type="entry name" value="YJEF_N"/>
    <property type="match status" value="1"/>
</dbReference>
<protein>
    <recommendedName>
        <fullName evidence="19">Bifunctional NAD(P)H-hydrate repair enzyme</fullName>
    </recommendedName>
    <alternativeName>
        <fullName evidence="19">Nicotinamide nucleotide repair protein</fullName>
    </alternativeName>
    <domain>
        <recommendedName>
            <fullName evidence="19">ADP-dependent (S)-NAD(P)H-hydrate dehydratase</fullName>
            <ecNumber evidence="19">4.2.1.136</ecNumber>
        </recommendedName>
        <alternativeName>
            <fullName evidence="19">ADP-dependent NAD(P)HX dehydratase</fullName>
        </alternativeName>
    </domain>
    <domain>
        <recommendedName>
            <fullName evidence="19">NAD(P)H-hydrate epimerase</fullName>
            <ecNumber evidence="19">5.1.99.6</ecNumber>
        </recommendedName>
    </domain>
</protein>
<evidence type="ECO:0000256" key="14">
    <source>
        <dbReference type="ARBA" id="ARBA00025153"/>
    </source>
</evidence>
<feature type="binding site" evidence="17">
    <location>
        <position position="417"/>
    </location>
    <ligand>
        <name>(6S)-NADPHX</name>
        <dbReference type="ChEBI" id="CHEBI:64076"/>
    </ligand>
</feature>
<dbReference type="GO" id="GO:0110051">
    <property type="term" value="P:metabolite repair"/>
    <property type="evidence" value="ECO:0007669"/>
    <property type="project" value="TreeGrafter"/>
</dbReference>
<dbReference type="RefSeq" id="WP_002944868.1">
    <property type="nucleotide sequence ID" value="NZ_CP012543.1"/>
</dbReference>
<feature type="binding site" evidence="17">
    <location>
        <position position="297"/>
    </location>
    <ligand>
        <name>(6S)-NADPHX</name>
        <dbReference type="ChEBI" id="CHEBI:64076"/>
    </ligand>
</feature>
<dbReference type="PANTHER" id="PTHR12592:SF0">
    <property type="entry name" value="ATP-DEPENDENT (S)-NAD(P)H-HYDRATE DEHYDRATASE"/>
    <property type="match status" value="1"/>
</dbReference>
<dbReference type="EMBL" id="CP012543">
    <property type="protein sequence ID" value="QCD47860.1"/>
    <property type="molecule type" value="Genomic_DNA"/>
</dbReference>
<evidence type="ECO:0000256" key="9">
    <source>
        <dbReference type="ARBA" id="ARBA00022958"/>
    </source>
</evidence>
<dbReference type="InterPro" id="IPR029056">
    <property type="entry name" value="Ribokinase-like"/>
</dbReference>
<evidence type="ECO:0000256" key="6">
    <source>
        <dbReference type="ARBA" id="ARBA00022741"/>
    </source>
</evidence>
<comment type="catalytic activity">
    <reaction evidence="1 18 19">
        <text>(6R)-NADHX = (6S)-NADHX</text>
        <dbReference type="Rhea" id="RHEA:32215"/>
        <dbReference type="ChEBI" id="CHEBI:64074"/>
        <dbReference type="ChEBI" id="CHEBI:64075"/>
        <dbReference type="EC" id="5.1.99.6"/>
    </reaction>
</comment>
<evidence type="ECO:0000256" key="4">
    <source>
        <dbReference type="ARBA" id="ARBA00009524"/>
    </source>
</evidence>
<feature type="binding site" evidence="17">
    <location>
        <position position="416"/>
    </location>
    <ligand>
        <name>AMP</name>
        <dbReference type="ChEBI" id="CHEBI:456215"/>
    </ligand>
</feature>
<dbReference type="KEGG" id="crx:CRECT_2271"/>
<reference evidence="22 23" key="1">
    <citation type="submission" date="2016-07" db="EMBL/GenBank/DDBJ databases">
        <title>Comparative genomics of the Campylobacter concisus group.</title>
        <authorList>
            <person name="Miller W.G."/>
            <person name="Yee E."/>
            <person name="Chapman M.H."/>
            <person name="Huynh S."/>
            <person name="Bono J.L."/>
            <person name="On S.L.W."/>
            <person name="StLeger J."/>
            <person name="Foster G."/>
            <person name="Parker C.T."/>
        </authorList>
    </citation>
    <scope>NUCLEOTIDE SEQUENCE [LARGE SCALE GENOMIC DNA]</scope>
    <source>
        <strain evidence="22 23">ATCC 33238</strain>
    </source>
</reference>
<keyword evidence="13" id="KW-0511">Multifunctional enzyme</keyword>
<dbReference type="PANTHER" id="PTHR12592">
    <property type="entry name" value="ATP-DEPENDENT (S)-NAD(P)H-HYDRATE DEHYDRATASE FAMILY MEMBER"/>
    <property type="match status" value="1"/>
</dbReference>
<keyword evidence="12 17" id="KW-0456">Lyase</keyword>
<dbReference type="GO" id="GO:0052855">
    <property type="term" value="F:ADP-dependent NAD(P)H-hydrate dehydratase activity"/>
    <property type="evidence" value="ECO:0007669"/>
    <property type="project" value="UniProtKB-UniRule"/>
</dbReference>
<evidence type="ECO:0000256" key="15">
    <source>
        <dbReference type="ARBA" id="ARBA00048238"/>
    </source>
</evidence>
<comment type="catalytic activity">
    <reaction evidence="16 17 19">
        <text>(6S)-NADPHX + ADP = AMP + phosphate + NADPH + H(+)</text>
        <dbReference type="Rhea" id="RHEA:32235"/>
        <dbReference type="ChEBI" id="CHEBI:15378"/>
        <dbReference type="ChEBI" id="CHEBI:43474"/>
        <dbReference type="ChEBI" id="CHEBI:57783"/>
        <dbReference type="ChEBI" id="CHEBI:64076"/>
        <dbReference type="ChEBI" id="CHEBI:456215"/>
        <dbReference type="ChEBI" id="CHEBI:456216"/>
        <dbReference type="EC" id="4.2.1.136"/>
    </reaction>
</comment>